<dbReference type="Proteomes" id="UP001610335">
    <property type="component" value="Unassembled WGS sequence"/>
</dbReference>
<feature type="compositionally biased region" description="Polar residues" evidence="1">
    <location>
        <begin position="71"/>
        <end position="107"/>
    </location>
</feature>
<name>A0ABR4ITL1_9EURO</name>
<reference evidence="2 3" key="1">
    <citation type="submission" date="2024-07" db="EMBL/GenBank/DDBJ databases">
        <title>Section-level genome sequencing and comparative genomics of Aspergillus sections Usti and Cavernicolus.</title>
        <authorList>
            <consortium name="Lawrence Berkeley National Laboratory"/>
            <person name="Nybo J.L."/>
            <person name="Vesth T.C."/>
            <person name="Theobald S."/>
            <person name="Frisvad J.C."/>
            <person name="Larsen T.O."/>
            <person name="Kjaerboelling I."/>
            <person name="Rothschild-Mancinelli K."/>
            <person name="Lyhne E.K."/>
            <person name="Kogle M.E."/>
            <person name="Barry K."/>
            <person name="Clum A."/>
            <person name="Na H."/>
            <person name="Ledsgaard L."/>
            <person name="Lin J."/>
            <person name="Lipzen A."/>
            <person name="Kuo A."/>
            <person name="Riley R."/>
            <person name="Mondo S."/>
            <person name="LaButti K."/>
            <person name="Haridas S."/>
            <person name="Pangalinan J."/>
            <person name="Salamov A.A."/>
            <person name="Simmons B.A."/>
            <person name="Magnuson J.K."/>
            <person name="Chen J."/>
            <person name="Drula E."/>
            <person name="Henrissat B."/>
            <person name="Wiebenga A."/>
            <person name="Lubbers R.J."/>
            <person name="Gomes A.C."/>
            <person name="Makela M.R."/>
            <person name="Stajich J."/>
            <person name="Grigoriev I.V."/>
            <person name="Mortensen U.H."/>
            <person name="De vries R.P."/>
            <person name="Baker S.E."/>
            <person name="Andersen M.R."/>
        </authorList>
    </citation>
    <scope>NUCLEOTIDE SEQUENCE [LARGE SCALE GENOMIC DNA]</scope>
    <source>
        <strain evidence="2 3">CBS 600.67</strain>
    </source>
</reference>
<feature type="region of interest" description="Disordered" evidence="1">
    <location>
        <begin position="739"/>
        <end position="765"/>
    </location>
</feature>
<feature type="compositionally biased region" description="Polar residues" evidence="1">
    <location>
        <begin position="266"/>
        <end position="285"/>
    </location>
</feature>
<keyword evidence="3" id="KW-1185">Reference proteome</keyword>
<feature type="compositionally biased region" description="Low complexity" evidence="1">
    <location>
        <begin position="120"/>
        <end position="129"/>
    </location>
</feature>
<sequence>MSGPYQKPSLNSSNPDSPLSPPPRDNTPVSFRPNVNRAKTRRWVEAKKYSYDGDDWGEDEYGEYEYDDDQPASQDQRPSVNRSTSDYASTLPKNTSRPPLPSMNSSRSMERAQTMPTESPAPSNSPPASIVRPADIYRRMREEQMAPQPAPVGPSTGEPPSATVTSPLTSSAPPEKSAIDFSYDGSYDGHGRESDYSVPAPTATNEPPALSLPDMKRLSAFSPDFSAERESNSQNQDSMSQPHELQHNPSLGFRSAVNQAFDVPETPSTIADSVARSNSDSTTAISPIIAHRSNTDLKTPTIEEEPNESIDTPTEDNLVFRPGHRRDLSLPSSGHSPSRKPIVNEPNACAPSELAHLSARTPSDSPLDVPQYPQQQSSDLTESVRQSQEMSSGRDLPPPLNVQTNVAPGPTVTAENVPVIIPSMSSDNSPEDTENDRLRKEIIRSLSRENTPSDQLDHGAPPETSKQDNLIPTEYESYWSEQQPAIRPGQEPSSSTFNPAQTASSLQAPAPISPQDAHKLQRRFSWEESSSEEDPTRGTQARPSRPPPMPGQFPFSQDNVHPDSFTTPTSQPSETVEHVGGRDESSPTPKKPKLTVVPPSAIVDAVSSPSSAQFHGSGHSQTTDTLARAEEGESFSPDRQSLEPPVQSSSASMDSGLLGFKDILGIQSSDERVKAFNRTRDQFAAIDTGLGHWVQFTIQAHPEHSDVIERNDKPLSDEFKNSVPRTKFPKLSSLGNLASSLQDGSHSTSGHIRRPSASLGSVKQNQVGKDFLHTAGVLGGHAGKAAKGLFSKGRSKLKGSGGTEKVEP</sequence>
<feature type="compositionally biased region" description="Polar residues" evidence="1">
    <location>
        <begin position="162"/>
        <end position="172"/>
    </location>
</feature>
<protein>
    <submittedName>
        <fullName evidence="2">Uncharacterized protein</fullName>
    </submittedName>
</protein>
<feature type="compositionally biased region" description="Basic and acidic residues" evidence="1">
    <location>
        <begin position="42"/>
        <end position="51"/>
    </location>
</feature>
<feature type="compositionally biased region" description="Polar residues" evidence="1">
    <location>
        <begin position="372"/>
        <end position="391"/>
    </location>
</feature>
<accession>A0ABR4ITL1</accession>
<proteinExistence type="predicted"/>
<organism evidence="2 3">
    <name type="scientific">Aspergillus cavernicola</name>
    <dbReference type="NCBI Taxonomy" id="176166"/>
    <lineage>
        <taxon>Eukaryota</taxon>
        <taxon>Fungi</taxon>
        <taxon>Dikarya</taxon>
        <taxon>Ascomycota</taxon>
        <taxon>Pezizomycotina</taxon>
        <taxon>Eurotiomycetes</taxon>
        <taxon>Eurotiomycetidae</taxon>
        <taxon>Eurotiales</taxon>
        <taxon>Aspergillaceae</taxon>
        <taxon>Aspergillus</taxon>
        <taxon>Aspergillus subgen. Nidulantes</taxon>
    </lineage>
</organism>
<gene>
    <name evidence="2" type="ORF">BDW59DRAFT_140379</name>
</gene>
<feature type="region of interest" description="Disordered" evidence="1">
    <location>
        <begin position="1"/>
        <end position="654"/>
    </location>
</feature>
<feature type="compositionally biased region" description="Low complexity" evidence="1">
    <location>
        <begin position="8"/>
        <end position="17"/>
    </location>
</feature>
<feature type="compositionally biased region" description="Polar residues" evidence="1">
    <location>
        <begin position="607"/>
        <end position="625"/>
    </location>
</feature>
<feature type="compositionally biased region" description="Acidic residues" evidence="1">
    <location>
        <begin position="52"/>
        <end position="70"/>
    </location>
</feature>
<feature type="compositionally biased region" description="Basic and acidic residues" evidence="1">
    <location>
        <begin position="575"/>
        <end position="585"/>
    </location>
</feature>
<evidence type="ECO:0000256" key="1">
    <source>
        <dbReference type="SAM" id="MobiDB-lite"/>
    </source>
</evidence>
<evidence type="ECO:0000313" key="2">
    <source>
        <dbReference type="EMBL" id="KAL2831095.1"/>
    </source>
</evidence>
<feature type="compositionally biased region" description="Basic and acidic residues" evidence="1">
    <location>
        <begin position="435"/>
        <end position="447"/>
    </location>
</feature>
<feature type="compositionally biased region" description="Basic and acidic residues" evidence="1">
    <location>
        <begin position="135"/>
        <end position="144"/>
    </location>
</feature>
<evidence type="ECO:0000313" key="3">
    <source>
        <dbReference type="Proteomes" id="UP001610335"/>
    </source>
</evidence>
<feature type="compositionally biased region" description="Polar residues" evidence="1">
    <location>
        <begin position="554"/>
        <end position="574"/>
    </location>
</feature>
<feature type="compositionally biased region" description="Polar residues" evidence="1">
    <location>
        <begin position="232"/>
        <end position="249"/>
    </location>
</feature>
<feature type="compositionally biased region" description="Polar residues" evidence="1">
    <location>
        <begin position="739"/>
        <end position="750"/>
    </location>
</feature>
<feature type="region of interest" description="Disordered" evidence="1">
    <location>
        <begin position="788"/>
        <end position="808"/>
    </location>
</feature>
<comment type="caution">
    <text evidence="2">The sequence shown here is derived from an EMBL/GenBank/DDBJ whole genome shotgun (WGS) entry which is preliminary data.</text>
</comment>
<feature type="compositionally biased region" description="Polar residues" evidence="1">
    <location>
        <begin position="491"/>
        <end position="507"/>
    </location>
</feature>
<dbReference type="EMBL" id="JBFXLS010000010">
    <property type="protein sequence ID" value="KAL2831095.1"/>
    <property type="molecule type" value="Genomic_DNA"/>
</dbReference>